<dbReference type="GO" id="GO:0016705">
    <property type="term" value="F:oxidoreductase activity, acting on paired donors, with incorporation or reduction of molecular oxygen"/>
    <property type="evidence" value="ECO:0007669"/>
    <property type="project" value="InterPro"/>
</dbReference>
<dbReference type="PANTHER" id="PTHR46206:SF9">
    <property type="entry name" value="CYTOCHROME P450"/>
    <property type="match status" value="1"/>
</dbReference>
<evidence type="ECO:0000256" key="6">
    <source>
        <dbReference type="ARBA" id="ARBA00023033"/>
    </source>
</evidence>
<dbReference type="SUPFAM" id="SSF48264">
    <property type="entry name" value="Cytochrome P450"/>
    <property type="match status" value="1"/>
</dbReference>
<protein>
    <recommendedName>
        <fullName evidence="11">Cytochrome P450</fullName>
    </recommendedName>
</protein>
<dbReference type="PANTHER" id="PTHR46206">
    <property type="entry name" value="CYTOCHROME P450"/>
    <property type="match status" value="1"/>
</dbReference>
<feature type="transmembrane region" description="Helical" evidence="8">
    <location>
        <begin position="20"/>
        <end position="39"/>
    </location>
</feature>
<comment type="caution">
    <text evidence="9">The sequence shown here is derived from an EMBL/GenBank/DDBJ whole genome shotgun (WGS) entry which is preliminary data.</text>
</comment>
<keyword evidence="8" id="KW-0812">Transmembrane</keyword>
<dbReference type="CDD" id="cd11041">
    <property type="entry name" value="CYP503A1-like"/>
    <property type="match status" value="1"/>
</dbReference>
<sequence>MANFSPETVLLLKERLLTRFNNATYAEIVILLLGFVSIISSFPTKKSPKVHGAPIHGYRSIFEPTLWLQIRFTKGAFDIIESGYKKLKDIPFVLRRYDTDITVLPIKYLEEMRLIPRSKLNGKKAQNLVPRWTWTSVMMDSDLHVKVLNSKLNPDLSNYINIASEEMQYGWGMDVPRPEHWTEVDIQQTMRMLVARMSARIFMGHPACREDEWLRVSINFTYDMFTAAFTLRMFPPWTHILVAHFVPARWRIRQQMKTAKRFVADITRQHNEAKKRGEKGQDTLLTWMIDHGTDKEASIPEMAARQCVLTLASIHTTSLSVSNVLFDLCVYPQWFPVLRQEIDDVIRAHGKIGEGKLSHKQWLSKLEKMDSFIVEDQRINPPILLNPQRIALVPITLKDGTKIPAGARIAWAGHHHANDPATTANPQEFDPLRSYRKRHSNNGANMNKYTAGQTDSNSLSFGYGGQSCPGRYFAVAEIKMILMRLLLEFEFKYPEGASRPKVMFADENVFMDPNAKLLMKKRKQSL</sequence>
<gene>
    <name evidence="9" type="ORF">DHEL01_v208647</name>
</gene>
<evidence type="ECO:0000256" key="1">
    <source>
        <dbReference type="ARBA" id="ARBA00001971"/>
    </source>
</evidence>
<evidence type="ECO:0000256" key="4">
    <source>
        <dbReference type="ARBA" id="ARBA00023002"/>
    </source>
</evidence>
<keyword evidence="5 7" id="KW-0408">Iron</keyword>
<reference evidence="9" key="1">
    <citation type="submission" date="2017-09" db="EMBL/GenBank/DDBJ databases">
        <title>Polyketide synthases of a Diaporthe helianthi virulent isolate.</title>
        <authorList>
            <person name="Baroncelli R."/>
        </authorList>
    </citation>
    <scope>NUCLEOTIDE SEQUENCE [LARGE SCALE GENOMIC DNA]</scope>
    <source>
        <strain evidence="9">7/96</strain>
    </source>
</reference>
<keyword evidence="7" id="KW-0349">Heme</keyword>
<dbReference type="InterPro" id="IPR036396">
    <property type="entry name" value="Cyt_P450_sf"/>
</dbReference>
<organism evidence="9 10">
    <name type="scientific">Diaporthe helianthi</name>
    <dbReference type="NCBI Taxonomy" id="158607"/>
    <lineage>
        <taxon>Eukaryota</taxon>
        <taxon>Fungi</taxon>
        <taxon>Dikarya</taxon>
        <taxon>Ascomycota</taxon>
        <taxon>Pezizomycotina</taxon>
        <taxon>Sordariomycetes</taxon>
        <taxon>Sordariomycetidae</taxon>
        <taxon>Diaporthales</taxon>
        <taxon>Diaporthaceae</taxon>
        <taxon>Diaporthe</taxon>
    </lineage>
</organism>
<keyword evidence="10" id="KW-1185">Reference proteome</keyword>
<dbReference type="EMBL" id="MAVT02000889">
    <property type="protein sequence ID" value="POS72957.1"/>
    <property type="molecule type" value="Genomic_DNA"/>
</dbReference>
<evidence type="ECO:0000256" key="3">
    <source>
        <dbReference type="ARBA" id="ARBA00022723"/>
    </source>
</evidence>
<dbReference type="AlphaFoldDB" id="A0A2P5HRU6"/>
<dbReference type="GO" id="GO:0005506">
    <property type="term" value="F:iron ion binding"/>
    <property type="evidence" value="ECO:0007669"/>
    <property type="project" value="InterPro"/>
</dbReference>
<dbReference type="Gene3D" id="1.10.630.10">
    <property type="entry name" value="Cytochrome P450"/>
    <property type="match status" value="1"/>
</dbReference>
<evidence type="ECO:0000256" key="2">
    <source>
        <dbReference type="ARBA" id="ARBA00010617"/>
    </source>
</evidence>
<evidence type="ECO:0000313" key="10">
    <source>
        <dbReference type="Proteomes" id="UP000094444"/>
    </source>
</evidence>
<dbReference type="PRINTS" id="PR00465">
    <property type="entry name" value="EP450IV"/>
</dbReference>
<dbReference type="Pfam" id="PF00067">
    <property type="entry name" value="p450"/>
    <property type="match status" value="1"/>
</dbReference>
<evidence type="ECO:0000256" key="7">
    <source>
        <dbReference type="PIRSR" id="PIRSR602403-1"/>
    </source>
</evidence>
<dbReference type="GO" id="GO:0020037">
    <property type="term" value="F:heme binding"/>
    <property type="evidence" value="ECO:0007669"/>
    <property type="project" value="InterPro"/>
</dbReference>
<dbReference type="InterPro" id="IPR002403">
    <property type="entry name" value="Cyt_P450_E_grp-IV"/>
</dbReference>
<comment type="similarity">
    <text evidence="2">Belongs to the cytochrome P450 family.</text>
</comment>
<evidence type="ECO:0000313" key="9">
    <source>
        <dbReference type="EMBL" id="POS72957.1"/>
    </source>
</evidence>
<keyword evidence="3 7" id="KW-0479">Metal-binding</keyword>
<name>A0A2P5HRU6_DIAHE</name>
<dbReference type="OrthoDB" id="1844152at2759"/>
<evidence type="ECO:0000256" key="8">
    <source>
        <dbReference type="SAM" id="Phobius"/>
    </source>
</evidence>
<dbReference type="GO" id="GO:0004497">
    <property type="term" value="F:monooxygenase activity"/>
    <property type="evidence" value="ECO:0007669"/>
    <property type="project" value="UniProtKB-KW"/>
</dbReference>
<dbReference type="InterPro" id="IPR001128">
    <property type="entry name" value="Cyt_P450"/>
</dbReference>
<evidence type="ECO:0000256" key="5">
    <source>
        <dbReference type="ARBA" id="ARBA00023004"/>
    </source>
</evidence>
<keyword evidence="8" id="KW-1133">Transmembrane helix</keyword>
<evidence type="ECO:0008006" key="11">
    <source>
        <dbReference type="Google" id="ProtNLM"/>
    </source>
</evidence>
<accession>A0A2P5HRU6</accession>
<dbReference type="InParanoid" id="A0A2P5HRU6"/>
<dbReference type="STRING" id="158607.A0A2P5HRU6"/>
<keyword evidence="8" id="KW-0472">Membrane</keyword>
<feature type="binding site" description="axial binding residue" evidence="7">
    <location>
        <position position="468"/>
    </location>
    <ligand>
        <name>heme</name>
        <dbReference type="ChEBI" id="CHEBI:30413"/>
    </ligand>
    <ligandPart>
        <name>Fe</name>
        <dbReference type="ChEBI" id="CHEBI:18248"/>
    </ligandPart>
</feature>
<dbReference type="Proteomes" id="UP000094444">
    <property type="component" value="Unassembled WGS sequence"/>
</dbReference>
<keyword evidence="4" id="KW-0560">Oxidoreductase</keyword>
<keyword evidence="6" id="KW-0503">Monooxygenase</keyword>
<comment type="cofactor">
    <cofactor evidence="1 7">
        <name>heme</name>
        <dbReference type="ChEBI" id="CHEBI:30413"/>
    </cofactor>
</comment>
<proteinExistence type="inferred from homology"/>